<evidence type="ECO:0000313" key="1">
    <source>
        <dbReference type="EMBL" id="MPN11846.1"/>
    </source>
</evidence>
<dbReference type="InterPro" id="IPR050179">
    <property type="entry name" value="Trans_hexapeptide_repeat"/>
</dbReference>
<sequence>MSESSDYRRNQYSTIIGHNCNISQLASISNNNVTIGNNVIIEEFVIIRENTVIEDNCIIRAGCTIGGEGFEFKRNANVDIMNVKHCGGLVIKSNVEIQYNTCLDKAIYPWDNTVIGEYTKISNLVYIAHGVKIGDRCLLAANSSIGGRTIIGEDSWLGISATISNGLIVGKNSRVSIGAVVTKNVNEGEIVSGNFAIEHGKFINFIKSIR</sequence>
<proteinExistence type="predicted"/>
<dbReference type="AlphaFoldDB" id="A0A645FE22"/>
<reference evidence="1" key="1">
    <citation type="submission" date="2019-08" db="EMBL/GenBank/DDBJ databases">
        <authorList>
            <person name="Kucharzyk K."/>
            <person name="Murdoch R.W."/>
            <person name="Higgins S."/>
            <person name="Loffler F."/>
        </authorList>
    </citation>
    <scope>NUCLEOTIDE SEQUENCE</scope>
</reference>
<accession>A0A645FE22</accession>
<dbReference type="PANTHER" id="PTHR43300:SF10">
    <property type="entry name" value="2,3,4,5-TETRAHYDROPYRIDINE-2,6-DICARBOXYLATE N-ACETYLTRANSFERASE"/>
    <property type="match status" value="1"/>
</dbReference>
<name>A0A645FE22_9ZZZZ</name>
<keyword evidence="1" id="KW-0808">Transferase</keyword>
<keyword evidence="1" id="KW-0012">Acyltransferase</keyword>
<dbReference type="Pfam" id="PF00132">
    <property type="entry name" value="Hexapep"/>
    <property type="match status" value="2"/>
</dbReference>
<dbReference type="GO" id="GO:0016746">
    <property type="term" value="F:acyltransferase activity"/>
    <property type="evidence" value="ECO:0007669"/>
    <property type="project" value="UniProtKB-KW"/>
</dbReference>
<dbReference type="SUPFAM" id="SSF51161">
    <property type="entry name" value="Trimeric LpxA-like enzymes"/>
    <property type="match status" value="1"/>
</dbReference>
<dbReference type="InterPro" id="IPR011004">
    <property type="entry name" value="Trimer_LpxA-like_sf"/>
</dbReference>
<dbReference type="EMBL" id="VSSQ01058115">
    <property type="protein sequence ID" value="MPN11846.1"/>
    <property type="molecule type" value="Genomic_DNA"/>
</dbReference>
<dbReference type="EC" id="2.3.1.-" evidence="1"/>
<dbReference type="PANTHER" id="PTHR43300">
    <property type="entry name" value="ACETYLTRANSFERASE"/>
    <property type="match status" value="1"/>
</dbReference>
<dbReference type="Pfam" id="PF14602">
    <property type="entry name" value="Hexapep_2"/>
    <property type="match status" value="1"/>
</dbReference>
<comment type="caution">
    <text evidence="1">The sequence shown here is derived from an EMBL/GenBank/DDBJ whole genome shotgun (WGS) entry which is preliminary data.</text>
</comment>
<gene>
    <name evidence="1" type="primary">lpxD_39</name>
    <name evidence="1" type="ORF">SDC9_159154</name>
</gene>
<dbReference type="Gene3D" id="2.160.10.10">
    <property type="entry name" value="Hexapeptide repeat proteins"/>
    <property type="match status" value="1"/>
</dbReference>
<dbReference type="InterPro" id="IPR001451">
    <property type="entry name" value="Hexapep"/>
</dbReference>
<organism evidence="1">
    <name type="scientific">bioreactor metagenome</name>
    <dbReference type="NCBI Taxonomy" id="1076179"/>
    <lineage>
        <taxon>unclassified sequences</taxon>
        <taxon>metagenomes</taxon>
        <taxon>ecological metagenomes</taxon>
    </lineage>
</organism>
<protein>
    <submittedName>
        <fullName evidence="1">UDP-3-O-acylglucosamine N-acyltransferase</fullName>
        <ecNumber evidence="1">2.3.1.-</ecNumber>
    </submittedName>
</protein>